<keyword evidence="1" id="KW-0812">Transmembrane</keyword>
<reference evidence="2" key="1">
    <citation type="submission" date="2025-08" db="UniProtKB">
        <authorList>
            <consortium name="Ensembl"/>
        </authorList>
    </citation>
    <scope>IDENTIFICATION</scope>
</reference>
<keyword evidence="1" id="KW-0472">Membrane</keyword>
<dbReference type="OMA" id="FCAFVFS"/>
<evidence type="ECO:0000313" key="2">
    <source>
        <dbReference type="Ensembl" id="ENSOMEP00000018355.1"/>
    </source>
</evidence>
<name>A0A3B3CLY5_ORYME</name>
<organism evidence="2 3">
    <name type="scientific">Oryzias melastigma</name>
    <name type="common">Marine medaka</name>
    <dbReference type="NCBI Taxonomy" id="30732"/>
    <lineage>
        <taxon>Eukaryota</taxon>
        <taxon>Metazoa</taxon>
        <taxon>Chordata</taxon>
        <taxon>Craniata</taxon>
        <taxon>Vertebrata</taxon>
        <taxon>Euteleostomi</taxon>
        <taxon>Actinopterygii</taxon>
        <taxon>Neopterygii</taxon>
        <taxon>Teleostei</taxon>
        <taxon>Neoteleostei</taxon>
        <taxon>Acanthomorphata</taxon>
        <taxon>Ovalentaria</taxon>
        <taxon>Atherinomorphae</taxon>
        <taxon>Beloniformes</taxon>
        <taxon>Adrianichthyidae</taxon>
        <taxon>Oryziinae</taxon>
        <taxon>Oryzias</taxon>
    </lineage>
</organism>
<evidence type="ECO:0000256" key="1">
    <source>
        <dbReference type="SAM" id="Phobius"/>
    </source>
</evidence>
<dbReference type="AlphaFoldDB" id="A0A3B3CLY5"/>
<reference evidence="2" key="2">
    <citation type="submission" date="2025-09" db="UniProtKB">
        <authorList>
            <consortium name="Ensembl"/>
        </authorList>
    </citation>
    <scope>IDENTIFICATION</scope>
</reference>
<accession>A0A3B3CLY5</accession>
<feature type="transmembrane region" description="Helical" evidence="1">
    <location>
        <begin position="53"/>
        <end position="72"/>
    </location>
</feature>
<protein>
    <submittedName>
        <fullName evidence="2">Uncharacterized protein</fullName>
    </submittedName>
</protein>
<dbReference type="GeneTree" id="ENSGT01030000234815"/>
<keyword evidence="3" id="KW-1185">Reference proteome</keyword>
<proteinExistence type="predicted"/>
<keyword evidence="1" id="KW-1133">Transmembrane helix</keyword>
<evidence type="ECO:0000313" key="3">
    <source>
        <dbReference type="Proteomes" id="UP000261560"/>
    </source>
</evidence>
<dbReference type="PaxDb" id="30732-ENSOMEP00000018355"/>
<dbReference type="Ensembl" id="ENSOMET00000027306.1">
    <property type="protein sequence ID" value="ENSOMEP00000018355.1"/>
    <property type="gene ID" value="ENSOMEG00000020061.1"/>
</dbReference>
<sequence length="110" mass="12199">LLLVALAVPHGVLLGLLQGVFQRFDSLPAPETERDVSSTTSPLLQRSSSASSFWMTAFRLLFFSFSFSYFFFHSSAVSSRFTQTVFLMDSLILVTYLCPNMSVDLVSASL</sequence>
<dbReference type="Proteomes" id="UP000261560">
    <property type="component" value="Unplaced"/>
</dbReference>